<accession>G5HE64</accession>
<comment type="catalytic activity">
    <reaction evidence="5">
        <text>NAD(+) + (ADP-D-ribosyl)n-acceptor = nicotinamide + (ADP-D-ribosyl)n+1-acceptor + H(+).</text>
        <dbReference type="EC" id="2.4.2.30"/>
    </reaction>
</comment>
<evidence type="ECO:0000256" key="3">
    <source>
        <dbReference type="ARBA" id="ARBA00022679"/>
    </source>
</evidence>
<evidence type="ECO:0000256" key="1">
    <source>
        <dbReference type="ARBA" id="ARBA00012020"/>
    </source>
</evidence>
<evidence type="ECO:0000259" key="6">
    <source>
        <dbReference type="PROSITE" id="PS51059"/>
    </source>
</evidence>
<comment type="caution">
    <text evidence="7">The sequence shown here is derived from an EMBL/GenBank/DDBJ whole genome shotgun (WGS) entry which is preliminary data.</text>
</comment>
<dbReference type="SUPFAM" id="SSF56399">
    <property type="entry name" value="ADP-ribosylation"/>
    <property type="match status" value="1"/>
</dbReference>
<dbReference type="GO" id="GO:1990404">
    <property type="term" value="F:NAD+-protein mono-ADP-ribosyltransferase activity"/>
    <property type="evidence" value="ECO:0007669"/>
    <property type="project" value="TreeGrafter"/>
</dbReference>
<dbReference type="PROSITE" id="PS51059">
    <property type="entry name" value="PARP_CATALYTIC"/>
    <property type="match status" value="1"/>
</dbReference>
<dbReference type="InterPro" id="IPR008893">
    <property type="entry name" value="WGR_domain"/>
</dbReference>
<dbReference type="Proteomes" id="UP000003763">
    <property type="component" value="Unassembled WGS sequence"/>
</dbReference>
<dbReference type="InterPro" id="IPR049809">
    <property type="entry name" value="YehF/YfeS-like_WGR"/>
</dbReference>
<dbReference type="CDD" id="cd07996">
    <property type="entry name" value="WGR_MMR_like"/>
    <property type="match status" value="1"/>
</dbReference>
<dbReference type="Pfam" id="PF05406">
    <property type="entry name" value="WGR"/>
    <property type="match status" value="1"/>
</dbReference>
<evidence type="ECO:0000256" key="5">
    <source>
        <dbReference type="ARBA" id="ARBA00033987"/>
    </source>
</evidence>
<dbReference type="PATRIC" id="fig|742733.3.peg.909"/>
<dbReference type="EC" id="2.4.2.30" evidence="1"/>
<keyword evidence="3" id="KW-0808">Transferase</keyword>
<dbReference type="GO" id="GO:0006302">
    <property type="term" value="P:double-strand break repair"/>
    <property type="evidence" value="ECO:0007669"/>
    <property type="project" value="TreeGrafter"/>
</dbReference>
<evidence type="ECO:0000256" key="2">
    <source>
        <dbReference type="ARBA" id="ARBA00022676"/>
    </source>
</evidence>
<dbReference type="Gene3D" id="3.90.228.10">
    <property type="match status" value="1"/>
</dbReference>
<evidence type="ECO:0000313" key="7">
    <source>
        <dbReference type="EMBL" id="EHF00291.1"/>
    </source>
</evidence>
<dbReference type="GO" id="GO:0003950">
    <property type="term" value="F:NAD+ poly-ADP-ribosyltransferase activity"/>
    <property type="evidence" value="ECO:0007669"/>
    <property type="project" value="UniProtKB-EC"/>
</dbReference>
<dbReference type="PANTHER" id="PTHR10459:SF60">
    <property type="entry name" value="POLY [ADP-RIBOSE] POLYMERASE 2"/>
    <property type="match status" value="1"/>
</dbReference>
<dbReference type="GO" id="GO:0070212">
    <property type="term" value="P:protein poly-ADP-ribosylation"/>
    <property type="evidence" value="ECO:0007669"/>
    <property type="project" value="TreeGrafter"/>
</dbReference>
<dbReference type="Pfam" id="PF00644">
    <property type="entry name" value="PARP"/>
    <property type="match status" value="1"/>
</dbReference>
<reference evidence="7 8" key="1">
    <citation type="submission" date="2011-08" db="EMBL/GenBank/DDBJ databases">
        <title>The Genome Sequence of Clostridium citroniae WAL-17108.</title>
        <authorList>
            <consortium name="The Broad Institute Genome Sequencing Platform"/>
            <person name="Earl A."/>
            <person name="Ward D."/>
            <person name="Feldgarden M."/>
            <person name="Gevers D."/>
            <person name="Finegold S.M."/>
            <person name="Summanen P.H."/>
            <person name="Molitoris D.R."/>
            <person name="Vaisanen M.L."/>
            <person name="Daigneault M."/>
            <person name="Allen-Vercoe E."/>
            <person name="Young S.K."/>
            <person name="Zeng Q."/>
            <person name="Gargeya S."/>
            <person name="Fitzgerald M."/>
            <person name="Haas B."/>
            <person name="Abouelleil A."/>
            <person name="Alvarado L."/>
            <person name="Arachchi H.M."/>
            <person name="Berlin A."/>
            <person name="Brown A."/>
            <person name="Chapman S.B."/>
            <person name="Chen Z."/>
            <person name="Dunbar C."/>
            <person name="Freedman E."/>
            <person name="Gearin G."/>
            <person name="Gellesch M."/>
            <person name="Goldberg J."/>
            <person name="Griggs A."/>
            <person name="Gujja S."/>
            <person name="Heiman D."/>
            <person name="Howarth C."/>
            <person name="Larson L."/>
            <person name="Lui A."/>
            <person name="MacDonald P.J.P."/>
            <person name="Montmayeur A."/>
            <person name="Murphy C."/>
            <person name="Neiman D."/>
            <person name="Pearson M."/>
            <person name="Priest M."/>
            <person name="Roberts A."/>
            <person name="Saif S."/>
            <person name="Shea T."/>
            <person name="Shenoy N."/>
            <person name="Sisk P."/>
            <person name="Stolte C."/>
            <person name="Sykes S."/>
            <person name="Wortman J."/>
            <person name="Nusbaum C."/>
            <person name="Birren B."/>
        </authorList>
    </citation>
    <scope>NUCLEOTIDE SEQUENCE [LARGE SCALE GENOMIC DNA]</scope>
    <source>
        <strain evidence="7 8">WAL-17108</strain>
    </source>
</reference>
<proteinExistence type="predicted"/>
<sequence length="382" mass="43661">MEKQFAYLLMVSPDSNNNKYYRCTSNGDGTWTAEYGRVGSSPQKRIYPINQWERKLNEKCKKGYVDQTDLIRDLVIADDGNRVRTEYKAIENPAISEIVERLQLMAKKAIETNYNITVSKVTHAMLDEAQRLLSELLTISSLDEFNKKLLRLFTVIPRKMGNVKDYLARSCKDFPQIIQTEQDLLDVMKGQVVQNGLEINPNKSDVNKNSATILEAMGLMFEECSTEDVCLIKKLLGGCVGKFHNAWRVTNLRTQNMFDDFCSKENITNRKLLWHGSRNENWWSIINNGLALRPTNAVITGKMFGYGIYYASKARKSMGYTSLSGSIWTHGNILRLWLSWMLPVASPMMCTHLITNTTDLTMTLYKAYVLARTAFMLMLAVC</sequence>
<protein>
    <recommendedName>
        <fullName evidence="1">NAD(+) ADP-ribosyltransferase</fullName>
        <ecNumber evidence="1">2.4.2.30</ecNumber>
    </recommendedName>
</protein>
<dbReference type="InterPro" id="IPR012317">
    <property type="entry name" value="Poly(ADP-ribose)pol_cat_dom"/>
</dbReference>
<name>G5HE64_9FIRM</name>
<dbReference type="AlphaFoldDB" id="G5HE64"/>
<evidence type="ECO:0000256" key="4">
    <source>
        <dbReference type="ARBA" id="ARBA00023027"/>
    </source>
</evidence>
<dbReference type="eggNOG" id="COG3831">
    <property type="taxonomic scope" value="Bacteria"/>
</dbReference>
<organism evidence="7 8">
    <name type="scientific">[Clostridium] citroniae WAL-17108</name>
    <dbReference type="NCBI Taxonomy" id="742733"/>
    <lineage>
        <taxon>Bacteria</taxon>
        <taxon>Bacillati</taxon>
        <taxon>Bacillota</taxon>
        <taxon>Clostridia</taxon>
        <taxon>Lachnospirales</taxon>
        <taxon>Lachnospiraceae</taxon>
        <taxon>Enterocloster</taxon>
    </lineage>
</organism>
<dbReference type="HOGENOM" id="CLU_591541_0_0_9"/>
<feature type="domain" description="PARP catalytic" evidence="6">
    <location>
        <begin position="203"/>
        <end position="382"/>
    </location>
</feature>
<keyword evidence="4" id="KW-0520">NAD</keyword>
<keyword evidence="2" id="KW-0328">Glycosyltransferase</keyword>
<dbReference type="EMBL" id="ADLJ01000006">
    <property type="protein sequence ID" value="EHF00291.1"/>
    <property type="molecule type" value="Genomic_DNA"/>
</dbReference>
<dbReference type="InterPro" id="IPR036930">
    <property type="entry name" value="WGR_dom_sf"/>
</dbReference>
<gene>
    <name evidence="7" type="ORF">HMPREF9469_00876</name>
</gene>
<dbReference type="RefSeq" id="WP_007859533.1">
    <property type="nucleotide sequence ID" value="NZ_JH376420.1"/>
</dbReference>
<dbReference type="PANTHER" id="PTHR10459">
    <property type="entry name" value="DNA LIGASE"/>
    <property type="match status" value="1"/>
</dbReference>
<dbReference type="SUPFAM" id="SSF142921">
    <property type="entry name" value="WGR domain-like"/>
    <property type="match status" value="1"/>
</dbReference>
<dbReference type="InterPro" id="IPR050800">
    <property type="entry name" value="ARTD/PARP"/>
</dbReference>
<evidence type="ECO:0000313" key="8">
    <source>
        <dbReference type="Proteomes" id="UP000003763"/>
    </source>
</evidence>